<organism evidence="4 5">
    <name type="scientific">Phaeomoniella chlamydospora</name>
    <name type="common">Phaeoacremonium chlamydosporum</name>
    <dbReference type="NCBI Taxonomy" id="158046"/>
    <lineage>
        <taxon>Eukaryota</taxon>
        <taxon>Fungi</taxon>
        <taxon>Dikarya</taxon>
        <taxon>Ascomycota</taxon>
        <taxon>Pezizomycotina</taxon>
        <taxon>Eurotiomycetes</taxon>
        <taxon>Chaetothyriomycetidae</taxon>
        <taxon>Phaeomoniellales</taxon>
        <taxon>Phaeomoniellaceae</taxon>
        <taxon>Phaeomoniella</taxon>
    </lineage>
</organism>
<feature type="compositionally biased region" description="Polar residues" evidence="2">
    <location>
        <begin position="312"/>
        <end position="328"/>
    </location>
</feature>
<protein>
    <recommendedName>
        <fullName evidence="3">Impact N-terminal domain-containing protein</fullName>
    </recommendedName>
</protein>
<dbReference type="AlphaFoldDB" id="A0A0G2FUG7"/>
<evidence type="ECO:0000313" key="4">
    <source>
        <dbReference type="EMBL" id="KKY15528.1"/>
    </source>
</evidence>
<dbReference type="SUPFAM" id="SSF54211">
    <property type="entry name" value="Ribosomal protein S5 domain 2-like"/>
    <property type="match status" value="1"/>
</dbReference>
<keyword evidence="5" id="KW-1185">Reference proteome</keyword>
<proteinExistence type="inferred from homology"/>
<dbReference type="InterPro" id="IPR020568">
    <property type="entry name" value="Ribosomal_Su5_D2-typ_SF"/>
</dbReference>
<dbReference type="Gene3D" id="3.30.230.30">
    <property type="entry name" value="Impact, N-terminal domain"/>
    <property type="match status" value="1"/>
</dbReference>
<dbReference type="GO" id="GO:0005737">
    <property type="term" value="C:cytoplasm"/>
    <property type="evidence" value="ECO:0007669"/>
    <property type="project" value="TreeGrafter"/>
</dbReference>
<feature type="compositionally biased region" description="Polar residues" evidence="2">
    <location>
        <begin position="271"/>
        <end position="287"/>
    </location>
</feature>
<reference evidence="4 5" key="1">
    <citation type="submission" date="2015-05" db="EMBL/GenBank/DDBJ databases">
        <title>Distinctive expansion of gene families associated with plant cell wall degradation and secondary metabolism in the genomes of grapevine trunk pathogens.</title>
        <authorList>
            <person name="Lawrence D.P."/>
            <person name="Travadon R."/>
            <person name="Rolshausen P.E."/>
            <person name="Baumgartner K."/>
        </authorList>
    </citation>
    <scope>NUCLEOTIDE SEQUENCE [LARGE SCALE GENOMIC DNA]</scope>
    <source>
        <strain evidence="4">UCRPC4</strain>
    </source>
</reference>
<feature type="region of interest" description="Disordered" evidence="2">
    <location>
        <begin position="1"/>
        <end position="29"/>
    </location>
</feature>
<feature type="compositionally biased region" description="Low complexity" evidence="2">
    <location>
        <begin position="288"/>
        <end position="301"/>
    </location>
</feature>
<accession>A0A0G2FUG7</accession>
<name>A0A0G2FUG7_PHACM</name>
<sequence>MSQKRPHSPSPSPDSFNSPSPPIYRSTPIHDRSSTFQALYSPTLSPRTLQSQSSIRTASHRILAYRTPSKQRSLSASFKPLYETGHDDDGEQYAGKKVETLMKDQDVVGVIVVARWYGGIMLGPVRFQHIEDCAREAVGKWREEMQEIERAKKRKLVVEDEEKSRQRLIGVLEERDRSIVVLRALLAEKQIERTKAADFVQAGTSSSNNFPPTAQAHDSGSPTARPAPPPNYSAMNLQTLQRLEKARDSTISWILKEIDKVEQEQRMDASVENNGSDTAQGYESTNVTETKNISNTSTSKTESSRTEEPEANTETSGSTSQHQAIKNF</sequence>
<feature type="domain" description="Impact N-terminal" evidence="3">
    <location>
        <begin position="32"/>
        <end position="138"/>
    </location>
</feature>
<dbReference type="GO" id="GO:0006446">
    <property type="term" value="P:regulation of translational initiation"/>
    <property type="evidence" value="ECO:0007669"/>
    <property type="project" value="TreeGrafter"/>
</dbReference>
<dbReference type="PANTHER" id="PTHR16301:SF25">
    <property type="entry name" value="PROTEIN IMPACT"/>
    <property type="match status" value="1"/>
</dbReference>
<dbReference type="Pfam" id="PF01205">
    <property type="entry name" value="Impact_N"/>
    <property type="match status" value="1"/>
</dbReference>
<evidence type="ECO:0000313" key="5">
    <source>
        <dbReference type="Proteomes" id="UP000053317"/>
    </source>
</evidence>
<reference evidence="4 5" key="2">
    <citation type="submission" date="2015-05" db="EMBL/GenBank/DDBJ databases">
        <authorList>
            <person name="Morales-Cruz A."/>
            <person name="Amrine K.C."/>
            <person name="Cantu D."/>
        </authorList>
    </citation>
    <scope>NUCLEOTIDE SEQUENCE [LARGE SCALE GENOMIC DNA]</scope>
    <source>
        <strain evidence="4">UCRPC4</strain>
    </source>
</reference>
<comment type="caution">
    <text evidence="4">The sequence shown here is derived from an EMBL/GenBank/DDBJ whole genome shotgun (WGS) entry which is preliminary data.</text>
</comment>
<comment type="similarity">
    <text evidence="1">Belongs to the IMPACT family.</text>
</comment>
<feature type="compositionally biased region" description="Polar residues" evidence="2">
    <location>
        <begin position="202"/>
        <end position="222"/>
    </location>
</feature>
<dbReference type="PANTHER" id="PTHR16301">
    <property type="entry name" value="IMPACT-RELATED"/>
    <property type="match status" value="1"/>
</dbReference>
<gene>
    <name evidence="4" type="ORF">UCRPC4_g06331</name>
</gene>
<dbReference type="EMBL" id="LCWF01000185">
    <property type="protein sequence ID" value="KKY15528.1"/>
    <property type="molecule type" value="Genomic_DNA"/>
</dbReference>
<feature type="region of interest" description="Disordered" evidence="2">
    <location>
        <begin position="202"/>
        <end position="234"/>
    </location>
</feature>
<evidence type="ECO:0000256" key="2">
    <source>
        <dbReference type="SAM" id="MobiDB-lite"/>
    </source>
</evidence>
<feature type="region of interest" description="Disordered" evidence="2">
    <location>
        <begin position="263"/>
        <end position="328"/>
    </location>
</feature>
<dbReference type="InterPro" id="IPR001498">
    <property type="entry name" value="Impact_N"/>
</dbReference>
<evidence type="ECO:0000256" key="1">
    <source>
        <dbReference type="ARBA" id="ARBA00007665"/>
    </source>
</evidence>
<dbReference type="GO" id="GO:0140469">
    <property type="term" value="P:GCN2-mediated signaling"/>
    <property type="evidence" value="ECO:0007669"/>
    <property type="project" value="TreeGrafter"/>
</dbReference>
<dbReference type="InterPro" id="IPR036956">
    <property type="entry name" value="Impact_N_sf"/>
</dbReference>
<dbReference type="InterPro" id="IPR023582">
    <property type="entry name" value="Impact"/>
</dbReference>
<dbReference type="Proteomes" id="UP000053317">
    <property type="component" value="Unassembled WGS sequence"/>
</dbReference>
<dbReference type="OrthoDB" id="69641at2759"/>
<evidence type="ECO:0000259" key="3">
    <source>
        <dbReference type="Pfam" id="PF01205"/>
    </source>
</evidence>